<dbReference type="Gene3D" id="2.60.420.10">
    <property type="entry name" value="Maltose phosphorylase, domain 3"/>
    <property type="match status" value="1"/>
</dbReference>
<dbReference type="STRING" id="313596.RB2501_00896"/>
<accession>A4CNX2</accession>
<evidence type="ECO:0000259" key="3">
    <source>
        <dbReference type="Pfam" id="PF17389"/>
    </source>
</evidence>
<feature type="domain" description="Bacterial alpha-L-rhamnosidase N-terminal" evidence="2">
    <location>
        <begin position="9"/>
        <end position="149"/>
    </location>
</feature>
<reference evidence="5 6" key="1">
    <citation type="journal article" date="2009" name="J. Bacteriol.">
        <title>Complete genome sequence of Robiginitalea biformata HTCC2501.</title>
        <authorList>
            <person name="Oh H.M."/>
            <person name="Giovannoni S.J."/>
            <person name="Lee K."/>
            <person name="Ferriera S."/>
            <person name="Johnson J."/>
            <person name="Cho J.C."/>
        </authorList>
    </citation>
    <scope>NUCLEOTIDE SEQUENCE [LARGE SCALE GENOMIC DNA]</scope>
    <source>
        <strain evidence="6">ATCC BAA-864 / HTCC2501 / KCTC 12146</strain>
    </source>
</reference>
<evidence type="ECO:0000313" key="6">
    <source>
        <dbReference type="Proteomes" id="UP000009049"/>
    </source>
</evidence>
<dbReference type="PANTHER" id="PTHR34987:SF2">
    <property type="entry name" value="B, PUTATIVE (AFU_ORTHOLOGUE AFUA_7G05040)-RELATED"/>
    <property type="match status" value="1"/>
</dbReference>
<feature type="domain" description="Alpha-L-rhamnosidase six-hairpin glycosidase" evidence="3">
    <location>
        <begin position="320"/>
        <end position="577"/>
    </location>
</feature>
<protein>
    <submittedName>
        <fullName evidence="5">Putative alpha-rhamnosidase</fullName>
    </submittedName>
</protein>
<keyword evidence="6" id="KW-1185">Reference proteome</keyword>
<dbReference type="Proteomes" id="UP000009049">
    <property type="component" value="Chromosome"/>
</dbReference>
<dbReference type="CAZy" id="CBM67">
    <property type="family name" value="Carbohydrate-Binding Module Family 67"/>
</dbReference>
<dbReference type="Pfam" id="PF08531">
    <property type="entry name" value="Bac_rhamnosid_N"/>
    <property type="match status" value="1"/>
</dbReference>
<dbReference type="Pfam" id="PF17389">
    <property type="entry name" value="Bac_rhamnosid6H"/>
    <property type="match status" value="1"/>
</dbReference>
<dbReference type="InterPro" id="IPR008928">
    <property type="entry name" value="6-hairpin_glycosidase_sf"/>
</dbReference>
<dbReference type="KEGG" id="rbi:RB2501_00896"/>
<gene>
    <name evidence="5" type="ordered locus">RB2501_00896</name>
</gene>
<evidence type="ECO:0000259" key="2">
    <source>
        <dbReference type="Pfam" id="PF08531"/>
    </source>
</evidence>
<dbReference type="GO" id="GO:0005975">
    <property type="term" value="P:carbohydrate metabolic process"/>
    <property type="evidence" value="ECO:0007669"/>
    <property type="project" value="InterPro"/>
</dbReference>
<dbReference type="Gene3D" id="2.60.120.260">
    <property type="entry name" value="Galactose-binding domain-like"/>
    <property type="match status" value="2"/>
</dbReference>
<dbReference type="InterPro" id="IPR012341">
    <property type="entry name" value="6hp_glycosidase-like_sf"/>
</dbReference>
<dbReference type="CAZy" id="GH78">
    <property type="family name" value="Glycoside Hydrolase Family 78"/>
</dbReference>
<evidence type="ECO:0000259" key="4">
    <source>
        <dbReference type="Pfam" id="PF17390"/>
    </source>
</evidence>
<feature type="domain" description="Alpha-L-rhamnosidase concanavalin-like" evidence="1">
    <location>
        <begin position="211"/>
        <end position="297"/>
    </location>
</feature>
<name>A4CNX2_ROBBH</name>
<dbReference type="eggNOG" id="COG3408">
    <property type="taxonomic scope" value="Bacteria"/>
</dbReference>
<dbReference type="HOGENOM" id="CLU_009782_0_0_10"/>
<dbReference type="Pfam" id="PF05592">
    <property type="entry name" value="Bac_rhamnosid"/>
    <property type="match status" value="1"/>
</dbReference>
<dbReference type="SUPFAM" id="SSF48208">
    <property type="entry name" value="Six-hairpin glycosidases"/>
    <property type="match status" value="1"/>
</dbReference>
<dbReference type="InterPro" id="IPR035398">
    <property type="entry name" value="Bac_rhamnosid_C"/>
</dbReference>
<dbReference type="AlphaFoldDB" id="A4CNX2"/>
<organism evidence="5 6">
    <name type="scientific">Robiginitalea biformata (strain ATCC BAA-864 / DSM 15991 / KCTC 12146 / HTCC2501)</name>
    <dbReference type="NCBI Taxonomy" id="313596"/>
    <lineage>
        <taxon>Bacteria</taxon>
        <taxon>Pseudomonadati</taxon>
        <taxon>Bacteroidota</taxon>
        <taxon>Flavobacteriia</taxon>
        <taxon>Flavobacteriales</taxon>
        <taxon>Flavobacteriaceae</taxon>
        <taxon>Robiginitalea</taxon>
    </lineage>
</organism>
<dbReference type="PANTHER" id="PTHR34987">
    <property type="entry name" value="C, PUTATIVE (AFU_ORTHOLOGUE AFUA_3G02880)-RELATED"/>
    <property type="match status" value="1"/>
</dbReference>
<dbReference type="InterPro" id="IPR008902">
    <property type="entry name" value="Rhamnosid_concanavalin"/>
</dbReference>
<feature type="domain" description="Alpha-L-rhamnosidase C-terminal" evidence="4">
    <location>
        <begin position="652"/>
        <end position="722"/>
    </location>
</feature>
<proteinExistence type="predicted"/>
<sequence length="729" mass="81969">MESIPESYKVHISADNRYKLYVNGQLVSVGPYWGDIENWNYETVELAPYLKPGKNVLSAEVWNEAELRPVAQFSYKTALILQHADSLYKGVNTNSGWKVREDLSYTAKPQQVRGYYAAGAGDAIDFNKKIQGWKRVDFDDSSWESATPVFATEVSGFGFRQRPGWKLVPTILPSLELREERFANVRKSEGVRVPPGFPTSATPVRIPANSSAKILLDQGHLTNAYPTLRFSGGDGAQILITYAEGLYDAEGAKGNRDVIEGKTISGRRDSLISGGMANQEFTTLTYRTFRYVELDIKTRAEPLVIEDIYGTFTGYPFEMKATLRTDRSELKDIMEIGWRTARLCAVDTYMDCPYYERLQYVGDTRIQHFVSYYNSGDERLAKNALNLIDYSRQPDGYTLSRYPDRQNQVIPTYSLWYVSMLYDYLMYGSDKEFVADKLMGTRQILNYFITYLDSDGSLKNVPGWNYTDWVPEWRFGMAPMAEDGSSAALDLQMLHALQAGISLEQEAGNKEFVALYSEFAKQLAVTIREKYWDASGGLFADTPAKDTFSQHVNSLAILAGLVDAPQMQAIGEALLNDDSLAPASIYFKYYLHLALKEAGYGDKYLDMLDIWRKNMELGLTTWGETSQVETTRSDCHAWGSSPNIEFFRILLGIESAAPNFKQVRIAPNLGDIDEIGGEMPHPEGSISVDYKRSGQALEATVTLPAGLTGEFHWNGKVRALQSGRNNFSI</sequence>
<dbReference type="InterPro" id="IPR035396">
    <property type="entry name" value="Bac_rhamnosid6H"/>
</dbReference>
<evidence type="ECO:0000259" key="1">
    <source>
        <dbReference type="Pfam" id="PF05592"/>
    </source>
</evidence>
<dbReference type="EMBL" id="CP001712">
    <property type="protein sequence ID" value="EAR14589.1"/>
    <property type="molecule type" value="Genomic_DNA"/>
</dbReference>
<dbReference type="InterPro" id="IPR013737">
    <property type="entry name" value="Bac_rhamnosid_N"/>
</dbReference>
<dbReference type="Gene3D" id="1.50.10.10">
    <property type="match status" value="1"/>
</dbReference>
<evidence type="ECO:0000313" key="5">
    <source>
        <dbReference type="EMBL" id="EAR14589.1"/>
    </source>
</evidence>
<dbReference type="Pfam" id="PF17390">
    <property type="entry name" value="Bac_rhamnosid_C"/>
    <property type="match status" value="1"/>
</dbReference>